<feature type="domain" description="Acyltransferase 3" evidence="2">
    <location>
        <begin position="9"/>
        <end position="345"/>
    </location>
</feature>
<feature type="transmembrane region" description="Helical" evidence="1">
    <location>
        <begin position="228"/>
        <end position="249"/>
    </location>
</feature>
<feature type="transmembrane region" description="Helical" evidence="1">
    <location>
        <begin position="88"/>
        <end position="109"/>
    </location>
</feature>
<reference evidence="3 4" key="1">
    <citation type="submission" date="2016-09" db="EMBL/GenBank/DDBJ databases">
        <title>Alteromonas lipolytica, a new species isolated from sea water.</title>
        <authorList>
            <person name="Wu Y.-H."/>
            <person name="Cheng H."/>
            <person name="Xu X.-W."/>
        </authorList>
    </citation>
    <scope>NUCLEOTIDE SEQUENCE [LARGE SCALE GENOMIC DNA]</scope>
    <source>
        <strain evidence="3 4">JW12</strain>
    </source>
</reference>
<feature type="transmembrane region" description="Helical" evidence="1">
    <location>
        <begin position="175"/>
        <end position="192"/>
    </location>
</feature>
<evidence type="ECO:0000256" key="1">
    <source>
        <dbReference type="SAM" id="Phobius"/>
    </source>
</evidence>
<organism evidence="3 4">
    <name type="scientific">Alteromonas lipolytica</name>
    <dbReference type="NCBI Taxonomy" id="1856405"/>
    <lineage>
        <taxon>Bacteria</taxon>
        <taxon>Pseudomonadati</taxon>
        <taxon>Pseudomonadota</taxon>
        <taxon>Gammaproteobacteria</taxon>
        <taxon>Alteromonadales</taxon>
        <taxon>Alteromonadaceae</taxon>
        <taxon>Alteromonas/Salinimonas group</taxon>
        <taxon>Alteromonas</taxon>
    </lineage>
</organism>
<dbReference type="Proteomes" id="UP000176037">
    <property type="component" value="Unassembled WGS sequence"/>
</dbReference>
<feature type="transmembrane region" description="Helical" evidence="1">
    <location>
        <begin position="261"/>
        <end position="278"/>
    </location>
</feature>
<feature type="transmembrane region" description="Helical" evidence="1">
    <location>
        <begin position="147"/>
        <end position="168"/>
    </location>
</feature>
<dbReference type="AlphaFoldDB" id="A0A1E8FDR3"/>
<feature type="transmembrane region" description="Helical" evidence="1">
    <location>
        <begin position="325"/>
        <end position="345"/>
    </location>
</feature>
<dbReference type="RefSeq" id="WP_070177000.1">
    <property type="nucleotide sequence ID" value="NZ_BMJR01000003.1"/>
</dbReference>
<protein>
    <recommendedName>
        <fullName evidence="2">Acyltransferase 3 domain-containing protein</fullName>
    </recommendedName>
</protein>
<dbReference type="GO" id="GO:0016020">
    <property type="term" value="C:membrane"/>
    <property type="evidence" value="ECO:0007669"/>
    <property type="project" value="TreeGrafter"/>
</dbReference>
<feature type="transmembrane region" description="Helical" evidence="1">
    <location>
        <begin position="198"/>
        <end position="221"/>
    </location>
</feature>
<evidence type="ECO:0000313" key="4">
    <source>
        <dbReference type="Proteomes" id="UP000176037"/>
    </source>
</evidence>
<evidence type="ECO:0000313" key="3">
    <source>
        <dbReference type="EMBL" id="OFI34072.1"/>
    </source>
</evidence>
<accession>A0A1E8FDR3</accession>
<dbReference type="InterPro" id="IPR050879">
    <property type="entry name" value="Acyltransferase_3"/>
</dbReference>
<dbReference type="EMBL" id="MJIC01000014">
    <property type="protein sequence ID" value="OFI34072.1"/>
    <property type="molecule type" value="Genomic_DNA"/>
</dbReference>
<keyword evidence="1" id="KW-0472">Membrane</keyword>
<keyword evidence="1" id="KW-1133">Transmembrane helix</keyword>
<evidence type="ECO:0000259" key="2">
    <source>
        <dbReference type="Pfam" id="PF01757"/>
    </source>
</evidence>
<gene>
    <name evidence="3" type="ORF">BFC17_21220</name>
</gene>
<feature type="transmembrane region" description="Helical" evidence="1">
    <location>
        <begin position="12"/>
        <end position="34"/>
    </location>
</feature>
<feature type="transmembrane region" description="Helical" evidence="1">
    <location>
        <begin position="46"/>
        <end position="67"/>
    </location>
</feature>
<dbReference type="GO" id="GO:0000271">
    <property type="term" value="P:polysaccharide biosynthetic process"/>
    <property type="evidence" value="ECO:0007669"/>
    <property type="project" value="TreeGrafter"/>
</dbReference>
<comment type="caution">
    <text evidence="3">The sequence shown here is derived from an EMBL/GenBank/DDBJ whole genome shotgun (WGS) entry which is preliminary data.</text>
</comment>
<dbReference type="PANTHER" id="PTHR23028">
    <property type="entry name" value="ACETYLTRANSFERASE"/>
    <property type="match status" value="1"/>
</dbReference>
<keyword evidence="4" id="KW-1185">Reference proteome</keyword>
<dbReference type="PANTHER" id="PTHR23028:SF53">
    <property type="entry name" value="ACYL_TRANSF_3 DOMAIN-CONTAINING PROTEIN"/>
    <property type="match status" value="1"/>
</dbReference>
<feature type="transmembrane region" description="Helical" evidence="1">
    <location>
        <begin position="290"/>
        <end position="313"/>
    </location>
</feature>
<keyword evidence="1" id="KW-0812">Transmembrane</keyword>
<dbReference type="STRING" id="1856405.BFC17_21220"/>
<proteinExistence type="predicted"/>
<sequence length="363" mass="40925">MSEVRSQILSIQVLRAIAATLVVVGHILSRLGHIYGNNSFMLFFDSIYSCGVDLFFVISGFIMIMISKDKQYSNKEALSFIKKRFIRIYPIYWIATAGLVFLLLVQFQLNQDSSVLERIGNWQFLLKSFLLIPVVDPAGNYFPILQVGWTLIFEIFFYILFFVSLFFTKSYFSRLVFLSVIIFSLVLLQISLQEYSLVLLSYYGSTIVGEFLLGCLIAFIVNKNGTCTISTGIVITSIGALFLILSGFLPEDYHSSHLGEVRFIKWGIPAAILLYGALSLEALTPRSSWLVLLGDSSYSLYLFHTAIILPVTAEVFNLMNLYETLGLAVTAVVFLIICILGSLLIHKLLELPLTRALYRVLLK</sequence>
<name>A0A1E8FDR3_9ALTE</name>
<dbReference type="GO" id="GO:0016747">
    <property type="term" value="F:acyltransferase activity, transferring groups other than amino-acyl groups"/>
    <property type="evidence" value="ECO:0007669"/>
    <property type="project" value="InterPro"/>
</dbReference>
<dbReference type="InterPro" id="IPR002656">
    <property type="entry name" value="Acyl_transf_3_dom"/>
</dbReference>
<dbReference type="Pfam" id="PF01757">
    <property type="entry name" value="Acyl_transf_3"/>
    <property type="match status" value="1"/>
</dbReference>